<protein>
    <submittedName>
        <fullName evidence="2">Uncharacterized protein</fullName>
    </submittedName>
</protein>
<dbReference type="Gramene" id="GBG84948">
    <property type="protein sequence ID" value="GBG84948"/>
    <property type="gene ID" value="CBR_g39411"/>
</dbReference>
<keyword evidence="3" id="KW-1185">Reference proteome</keyword>
<accession>A0A388LRI0</accession>
<proteinExistence type="predicted"/>
<feature type="region of interest" description="Disordered" evidence="1">
    <location>
        <begin position="1"/>
        <end position="82"/>
    </location>
</feature>
<evidence type="ECO:0000313" key="2">
    <source>
        <dbReference type="EMBL" id="GBG84948.1"/>
    </source>
</evidence>
<reference evidence="2 3" key="1">
    <citation type="journal article" date="2018" name="Cell">
        <title>The Chara Genome: Secondary Complexity and Implications for Plant Terrestrialization.</title>
        <authorList>
            <person name="Nishiyama T."/>
            <person name="Sakayama H."/>
            <person name="Vries J.D."/>
            <person name="Buschmann H."/>
            <person name="Saint-Marcoux D."/>
            <person name="Ullrich K.K."/>
            <person name="Haas F.B."/>
            <person name="Vanderstraeten L."/>
            <person name="Becker D."/>
            <person name="Lang D."/>
            <person name="Vosolsobe S."/>
            <person name="Rombauts S."/>
            <person name="Wilhelmsson P.K.I."/>
            <person name="Janitza P."/>
            <person name="Kern R."/>
            <person name="Heyl A."/>
            <person name="Rumpler F."/>
            <person name="Villalobos L.I.A.C."/>
            <person name="Clay J.M."/>
            <person name="Skokan R."/>
            <person name="Toyoda A."/>
            <person name="Suzuki Y."/>
            <person name="Kagoshima H."/>
            <person name="Schijlen E."/>
            <person name="Tajeshwar N."/>
            <person name="Catarino B."/>
            <person name="Hetherington A.J."/>
            <person name="Saltykova A."/>
            <person name="Bonnot C."/>
            <person name="Breuninger H."/>
            <person name="Symeonidi A."/>
            <person name="Radhakrishnan G.V."/>
            <person name="Van Nieuwerburgh F."/>
            <person name="Deforce D."/>
            <person name="Chang C."/>
            <person name="Karol K.G."/>
            <person name="Hedrich R."/>
            <person name="Ulvskov P."/>
            <person name="Glockner G."/>
            <person name="Delwiche C.F."/>
            <person name="Petrasek J."/>
            <person name="Van de Peer Y."/>
            <person name="Friml J."/>
            <person name="Beilby M."/>
            <person name="Dolan L."/>
            <person name="Kohara Y."/>
            <person name="Sugano S."/>
            <person name="Fujiyama A."/>
            <person name="Delaux P.-M."/>
            <person name="Quint M."/>
            <person name="TheiBen G."/>
            <person name="Hagemann M."/>
            <person name="Harholt J."/>
            <person name="Dunand C."/>
            <person name="Zachgo S."/>
            <person name="Langdale J."/>
            <person name="Maumus F."/>
            <person name="Straeten D.V.D."/>
            <person name="Gould S.B."/>
            <person name="Rensing S.A."/>
        </authorList>
    </citation>
    <scope>NUCLEOTIDE SEQUENCE [LARGE SCALE GENOMIC DNA]</scope>
    <source>
        <strain evidence="2 3">S276</strain>
    </source>
</reference>
<sequence length="548" mass="60880">MSSRGAGRSKNATNQAMEAAVREKTGRHNTNKKRKAVQGGPSGAGSVADDEWVGEEVTPQEERDSEEEEEAPLKRRTLRRTGGGIRIKERRIEAHAERRRGGGRAGVDDVANVEAAAASREGLVVGVVQPHRVPVPRGRCGGGSHAGDAARAEEVDGEGEDDEALVNKPLVVRRSIVLPCTTIPQQKIEDQTELNAAKERAFKVQTIALRVIHGWVFKSTTMQRGYHAAYGYELNHEATDIARAMWMGEDWRICVSPMVFHIKLDMDMKLPMWFVGTDIEDKHENDDSTANQAEKCTGVRQEKPEEFKEMYDRMGQPSSRDVPYNNEKVEAGCQIANPSCFSVPPKEFFPRGWWDELTCKYDWRKEQSWPSKLAQALIATLKPEILDAMKRLVGTGNFPNFFCMIGFSDIANLVRVWDQGKDAFVAVLLDTADGLERKKIDYERECVELPARTAKVEQTFLMIWGLNHSHLQGQAAETPTVGCTITSALALDDAEMAEMNAAITAGTASASHSPEKASSSQGWQYTAFAPLPSLHWVEHTGFRFRQAL</sequence>
<name>A0A388LRI0_CHABU</name>
<organism evidence="2 3">
    <name type="scientific">Chara braunii</name>
    <name type="common">Braun's stonewort</name>
    <dbReference type="NCBI Taxonomy" id="69332"/>
    <lineage>
        <taxon>Eukaryota</taxon>
        <taxon>Viridiplantae</taxon>
        <taxon>Streptophyta</taxon>
        <taxon>Charophyceae</taxon>
        <taxon>Charales</taxon>
        <taxon>Characeae</taxon>
        <taxon>Chara</taxon>
    </lineage>
</organism>
<evidence type="ECO:0000256" key="1">
    <source>
        <dbReference type="SAM" id="MobiDB-lite"/>
    </source>
</evidence>
<evidence type="ECO:0000313" key="3">
    <source>
        <dbReference type="Proteomes" id="UP000265515"/>
    </source>
</evidence>
<dbReference type="Proteomes" id="UP000265515">
    <property type="component" value="Unassembled WGS sequence"/>
</dbReference>
<comment type="caution">
    <text evidence="2">The sequence shown here is derived from an EMBL/GenBank/DDBJ whole genome shotgun (WGS) entry which is preliminary data.</text>
</comment>
<dbReference type="AlphaFoldDB" id="A0A388LRI0"/>
<dbReference type="EMBL" id="BFEA01000499">
    <property type="protein sequence ID" value="GBG84948.1"/>
    <property type="molecule type" value="Genomic_DNA"/>
</dbReference>
<gene>
    <name evidence="2" type="ORF">CBR_g39411</name>
</gene>
<feature type="compositionally biased region" description="Basic residues" evidence="1">
    <location>
        <begin position="27"/>
        <end position="36"/>
    </location>
</feature>